<comment type="caution">
    <text evidence="2">The sequence shown here is derived from an EMBL/GenBank/DDBJ whole genome shotgun (WGS) entry which is preliminary data.</text>
</comment>
<feature type="compositionally biased region" description="Basic residues" evidence="1">
    <location>
        <begin position="13"/>
        <end position="29"/>
    </location>
</feature>
<evidence type="ECO:0000313" key="3">
    <source>
        <dbReference type="Proteomes" id="UP000028834"/>
    </source>
</evidence>
<protein>
    <submittedName>
        <fullName evidence="2">Uncharacterized protein</fullName>
    </submittedName>
</protein>
<accession>A0A086M4E1</accession>
<organism evidence="2 3">
    <name type="scientific">Toxoplasma gondii RUB</name>
    <dbReference type="NCBI Taxonomy" id="935652"/>
    <lineage>
        <taxon>Eukaryota</taxon>
        <taxon>Sar</taxon>
        <taxon>Alveolata</taxon>
        <taxon>Apicomplexa</taxon>
        <taxon>Conoidasida</taxon>
        <taxon>Coccidia</taxon>
        <taxon>Eucoccidiorida</taxon>
        <taxon>Eimeriorina</taxon>
        <taxon>Sarcocystidae</taxon>
        <taxon>Toxoplasma</taxon>
    </lineage>
</organism>
<reference evidence="2 3" key="1">
    <citation type="submission" date="2014-05" db="EMBL/GenBank/DDBJ databases">
        <authorList>
            <person name="Sibley D."/>
            <person name="Venepally P."/>
            <person name="Karamycheva S."/>
            <person name="Hadjithomas M."/>
            <person name="Khan A."/>
            <person name="Brunk B."/>
            <person name="Roos D."/>
            <person name="Caler E."/>
            <person name="Lorenzi H."/>
        </authorList>
    </citation>
    <scope>NUCLEOTIDE SEQUENCE [LARGE SCALE GENOMIC DNA]</scope>
    <source>
        <strain evidence="2 3">RUB</strain>
    </source>
</reference>
<feature type="compositionally biased region" description="Basic residues" evidence="1">
    <location>
        <begin position="67"/>
        <end position="76"/>
    </location>
</feature>
<evidence type="ECO:0000256" key="1">
    <source>
        <dbReference type="SAM" id="MobiDB-lite"/>
    </source>
</evidence>
<evidence type="ECO:0000313" key="2">
    <source>
        <dbReference type="EMBL" id="KFG63759.1"/>
    </source>
</evidence>
<feature type="region of interest" description="Disordered" evidence="1">
    <location>
        <begin position="13"/>
        <end position="86"/>
    </location>
</feature>
<dbReference type="EMBL" id="AFYV02000855">
    <property type="protein sequence ID" value="KFG63759.1"/>
    <property type="molecule type" value="Genomic_DNA"/>
</dbReference>
<gene>
    <name evidence="2" type="ORF">TGRUB_232085</name>
</gene>
<dbReference type="Proteomes" id="UP000028834">
    <property type="component" value="Unassembled WGS sequence"/>
</dbReference>
<proteinExistence type="predicted"/>
<name>A0A086M4E1_TOXGO</name>
<dbReference type="VEuPathDB" id="ToxoDB:TGRUB_232085"/>
<dbReference type="AlphaFoldDB" id="A0A086M4E1"/>
<sequence>MYFFRLRRKQRNERQRPWRRLGKGPFKRRQTIDEEEAETTVCRKTKHSKVPLVRAKMPHSRSPNPRHATRPGARCKRKEDSSEMSNPADNLGISFVIRFEPARSLFFLHRFEKRLPVFQFVPRTSPLETRRDIRETTKKETEDTPFSYKCVSGCCLVS</sequence>